<dbReference type="AlphaFoldDB" id="A0A4V6XW43"/>
<sequence>MTDFVTLSSDEETQETATTTRSTDLLGDNWLTGETIYDYLAQKLLDCLVIDPIVFQQDIKEKGIWGSRVDLGCGLVVVPIHSGDHWFTCCMDPRNGVAMVLDSLRKPFVPAIRDKLLQIGQALVDSLLPPGTKKPPKPFLIVEAVTEQFTLQFDTASCGPLTCLLSEAMYRGESLFFDRQEIREWRQKAHAFLTSADVRIQVSPLQVVEGKPRKGARREKKKK</sequence>
<reference evidence="5 6" key="2">
    <citation type="journal article" date="2019" name="G3 (Bethesda)">
        <title>Hybrid Assembly of the Genome of the Entomopathogenic Nematode Steinernema carpocapsae Identifies the X-Chromosome.</title>
        <authorList>
            <person name="Serra L."/>
            <person name="Macchietto M."/>
            <person name="Macias-Munoz A."/>
            <person name="McGill C.J."/>
            <person name="Rodriguez I.M."/>
            <person name="Rodriguez B."/>
            <person name="Murad R."/>
            <person name="Mortazavi A."/>
        </authorList>
    </citation>
    <scope>NUCLEOTIDE SEQUENCE [LARGE SCALE GENOMIC DNA]</scope>
    <source>
        <strain evidence="5 6">ALL</strain>
    </source>
</reference>
<dbReference type="STRING" id="34508.A0A4V6XW43"/>
<dbReference type="GO" id="GO:0008234">
    <property type="term" value="F:cysteine-type peptidase activity"/>
    <property type="evidence" value="ECO:0007669"/>
    <property type="project" value="InterPro"/>
</dbReference>
<evidence type="ECO:0000256" key="2">
    <source>
        <dbReference type="ARBA" id="ARBA00022670"/>
    </source>
</evidence>
<dbReference type="OrthoDB" id="10550270at2759"/>
<evidence type="ECO:0000256" key="3">
    <source>
        <dbReference type="ARBA" id="ARBA00022801"/>
    </source>
</evidence>
<dbReference type="SUPFAM" id="SSF54001">
    <property type="entry name" value="Cysteine proteinases"/>
    <property type="match status" value="1"/>
</dbReference>
<gene>
    <name evidence="5" type="ORF">L596_018269</name>
</gene>
<evidence type="ECO:0000313" key="6">
    <source>
        <dbReference type="Proteomes" id="UP000298663"/>
    </source>
</evidence>
<name>A0A4V6XW43_STECR</name>
<evidence type="ECO:0000259" key="4">
    <source>
        <dbReference type="Pfam" id="PF02902"/>
    </source>
</evidence>
<reference evidence="5 6" key="1">
    <citation type="journal article" date="2015" name="Genome Biol.">
        <title>Comparative genomics of Steinernema reveals deeply conserved gene regulatory networks.</title>
        <authorList>
            <person name="Dillman A.R."/>
            <person name="Macchietto M."/>
            <person name="Porter C.F."/>
            <person name="Rogers A."/>
            <person name="Williams B."/>
            <person name="Antoshechkin I."/>
            <person name="Lee M.M."/>
            <person name="Goodwin Z."/>
            <person name="Lu X."/>
            <person name="Lewis E.E."/>
            <person name="Goodrich-Blair H."/>
            <person name="Stock S.P."/>
            <person name="Adams B.J."/>
            <person name="Sternberg P.W."/>
            <person name="Mortazavi A."/>
        </authorList>
    </citation>
    <scope>NUCLEOTIDE SEQUENCE [LARGE SCALE GENOMIC DNA]</scope>
    <source>
        <strain evidence="5 6">ALL</strain>
    </source>
</reference>
<comment type="similarity">
    <text evidence="1">Belongs to the peptidase C48 family.</text>
</comment>
<keyword evidence="2" id="KW-0645">Protease</keyword>
<accession>A0A4V6XW43</accession>
<dbReference type="EMBL" id="AZBU02000005">
    <property type="protein sequence ID" value="TKR77265.1"/>
    <property type="molecule type" value="Genomic_DNA"/>
</dbReference>
<dbReference type="InterPro" id="IPR003653">
    <property type="entry name" value="Peptidase_C48_C"/>
</dbReference>
<proteinExistence type="inferred from homology"/>
<dbReference type="Gene3D" id="3.40.395.10">
    <property type="entry name" value="Adenoviral Proteinase, Chain A"/>
    <property type="match status" value="1"/>
</dbReference>
<dbReference type="GO" id="GO:0006508">
    <property type="term" value="P:proteolysis"/>
    <property type="evidence" value="ECO:0007669"/>
    <property type="project" value="UniProtKB-KW"/>
</dbReference>
<evidence type="ECO:0000313" key="5">
    <source>
        <dbReference type="EMBL" id="TKR77265.1"/>
    </source>
</evidence>
<dbReference type="InterPro" id="IPR038765">
    <property type="entry name" value="Papain-like_cys_pep_sf"/>
</dbReference>
<organism evidence="5 6">
    <name type="scientific">Steinernema carpocapsae</name>
    <name type="common">Entomopathogenic nematode</name>
    <dbReference type="NCBI Taxonomy" id="34508"/>
    <lineage>
        <taxon>Eukaryota</taxon>
        <taxon>Metazoa</taxon>
        <taxon>Ecdysozoa</taxon>
        <taxon>Nematoda</taxon>
        <taxon>Chromadorea</taxon>
        <taxon>Rhabditida</taxon>
        <taxon>Tylenchina</taxon>
        <taxon>Panagrolaimomorpha</taxon>
        <taxon>Strongyloidoidea</taxon>
        <taxon>Steinernematidae</taxon>
        <taxon>Steinernema</taxon>
    </lineage>
</organism>
<keyword evidence="6" id="KW-1185">Reference proteome</keyword>
<protein>
    <recommendedName>
        <fullName evidence="4">Ubiquitin-like protease family profile domain-containing protein</fullName>
    </recommendedName>
</protein>
<dbReference type="Pfam" id="PF02902">
    <property type="entry name" value="Peptidase_C48"/>
    <property type="match status" value="1"/>
</dbReference>
<comment type="caution">
    <text evidence="5">The sequence shown here is derived from an EMBL/GenBank/DDBJ whole genome shotgun (WGS) entry which is preliminary data.</text>
</comment>
<evidence type="ECO:0000256" key="1">
    <source>
        <dbReference type="ARBA" id="ARBA00005234"/>
    </source>
</evidence>
<keyword evidence="3" id="KW-0378">Hydrolase</keyword>
<dbReference type="Proteomes" id="UP000298663">
    <property type="component" value="Unassembled WGS sequence"/>
</dbReference>
<feature type="domain" description="Ubiquitin-like protease family profile" evidence="4">
    <location>
        <begin position="75"/>
        <end position="185"/>
    </location>
</feature>